<dbReference type="AlphaFoldDB" id="A0A8H3YGY7"/>
<dbReference type="EMBL" id="BLZA01000040">
    <property type="protein sequence ID" value="GHJ89380.1"/>
    <property type="molecule type" value="Genomic_DNA"/>
</dbReference>
<name>A0A8H3YGY7_9TREE</name>
<proteinExistence type="predicted"/>
<dbReference type="Proteomes" id="UP000620104">
    <property type="component" value="Unassembled WGS sequence"/>
</dbReference>
<reference evidence="2" key="1">
    <citation type="submission" date="2020-07" db="EMBL/GenBank/DDBJ databases">
        <title>Draft Genome Sequence of a Deep-Sea Yeast, Naganishia (Cryptococcus) liquefaciens strain N6.</title>
        <authorList>
            <person name="Han Y.W."/>
            <person name="Kajitani R."/>
            <person name="Morimoto H."/>
            <person name="Parhat M."/>
            <person name="Tsubouchi H."/>
            <person name="Bakenova O."/>
            <person name="Ogata M."/>
            <person name="Argunhan B."/>
            <person name="Aoki R."/>
            <person name="Kajiwara S."/>
            <person name="Itoh T."/>
            <person name="Iwasaki H."/>
        </authorList>
    </citation>
    <scope>NUCLEOTIDE SEQUENCE</scope>
    <source>
        <strain evidence="2">N6</strain>
    </source>
</reference>
<gene>
    <name evidence="2" type="ORF">NliqN6_5782</name>
</gene>
<feature type="region of interest" description="Disordered" evidence="1">
    <location>
        <begin position="28"/>
        <end position="79"/>
    </location>
</feature>
<sequence>MQNQLPASTDSTLSPQVLGWLTIDTKSSASTQEQSNAAGGTVGSNSHLGSLRRIAPEPSSVSGSSTEHTVVTNSESAETGIRHASEAVKGGKPQVKLNNEWQIIQDRPTHHKMRDEIEVKMTFASPTRAKSEVCITVPVGMCEFIGDTGLVRIKSEAFDEKHTFAKDIRDQLAGSFVVKRKQHKAPIGPPDSETSLLDELMKGAKQVAAMPVMMDEADE</sequence>
<evidence type="ECO:0000313" key="2">
    <source>
        <dbReference type="EMBL" id="GHJ89380.1"/>
    </source>
</evidence>
<evidence type="ECO:0000256" key="1">
    <source>
        <dbReference type="SAM" id="MobiDB-lite"/>
    </source>
</evidence>
<feature type="compositionally biased region" description="Polar residues" evidence="1">
    <location>
        <begin position="28"/>
        <end position="48"/>
    </location>
</feature>
<feature type="compositionally biased region" description="Polar residues" evidence="1">
    <location>
        <begin position="59"/>
        <end position="77"/>
    </location>
</feature>
<accession>A0A8H3YGY7</accession>
<organism evidence="2 3">
    <name type="scientific">Naganishia liquefaciens</name>
    <dbReference type="NCBI Taxonomy" id="104408"/>
    <lineage>
        <taxon>Eukaryota</taxon>
        <taxon>Fungi</taxon>
        <taxon>Dikarya</taxon>
        <taxon>Basidiomycota</taxon>
        <taxon>Agaricomycotina</taxon>
        <taxon>Tremellomycetes</taxon>
        <taxon>Filobasidiales</taxon>
        <taxon>Filobasidiaceae</taxon>
        <taxon>Naganishia</taxon>
    </lineage>
</organism>
<keyword evidence="3" id="KW-1185">Reference proteome</keyword>
<evidence type="ECO:0000313" key="3">
    <source>
        <dbReference type="Proteomes" id="UP000620104"/>
    </source>
</evidence>
<protein>
    <submittedName>
        <fullName evidence="2">Uncharacterized protein</fullName>
    </submittedName>
</protein>
<comment type="caution">
    <text evidence="2">The sequence shown here is derived from an EMBL/GenBank/DDBJ whole genome shotgun (WGS) entry which is preliminary data.</text>
</comment>